<accession>A0A2U1CJG0</accession>
<evidence type="ECO:0000313" key="4">
    <source>
        <dbReference type="Proteomes" id="UP000246145"/>
    </source>
</evidence>
<dbReference type="SUPFAM" id="SSF53474">
    <property type="entry name" value="alpha/beta-Hydrolases"/>
    <property type="match status" value="1"/>
</dbReference>
<reference evidence="3 4" key="1">
    <citation type="submission" date="2018-04" db="EMBL/GenBank/DDBJ databases">
        <title>Genomic Encyclopedia of Type Strains, Phase IV (KMG-IV): sequencing the most valuable type-strain genomes for metagenomic binning, comparative biology and taxonomic classification.</title>
        <authorList>
            <person name="Goeker M."/>
        </authorList>
    </citation>
    <scope>NUCLEOTIDE SEQUENCE [LARGE SCALE GENOMIC DNA]</scope>
    <source>
        <strain evidence="3 4">DSM 10065</strain>
    </source>
</reference>
<dbReference type="STRING" id="1231391.GCA_000308195_01118"/>
<gene>
    <name evidence="3" type="ORF">C7440_2700</name>
</gene>
<dbReference type="InterPro" id="IPR006311">
    <property type="entry name" value="TAT_signal"/>
</dbReference>
<dbReference type="PROSITE" id="PS51318">
    <property type="entry name" value="TAT"/>
    <property type="match status" value="1"/>
</dbReference>
<evidence type="ECO:0000313" key="3">
    <source>
        <dbReference type="EMBL" id="PVY61150.1"/>
    </source>
</evidence>
<dbReference type="RefSeq" id="WP_116519119.1">
    <property type="nucleotide sequence ID" value="NZ_JACCEX010000004.1"/>
</dbReference>
<name>A0A2U1CJG0_9BURK</name>
<dbReference type="Pfam" id="PF01738">
    <property type="entry name" value="DLH"/>
    <property type="match status" value="1"/>
</dbReference>
<feature type="domain" description="Dienelactone hydrolase" evidence="1">
    <location>
        <begin position="84"/>
        <end position="293"/>
    </location>
</feature>
<dbReference type="Proteomes" id="UP000246145">
    <property type="component" value="Unassembled WGS sequence"/>
</dbReference>
<dbReference type="Gene3D" id="3.40.50.1820">
    <property type="entry name" value="alpha/beta hydrolase"/>
    <property type="match status" value="1"/>
</dbReference>
<protein>
    <submittedName>
        <fullName evidence="3">Carboxymethylenebutenolidase</fullName>
    </submittedName>
</protein>
<proteinExistence type="predicted"/>
<dbReference type="InterPro" id="IPR057802">
    <property type="entry name" value="YqhI_dom"/>
</dbReference>
<dbReference type="PANTHER" id="PTHR46623">
    <property type="entry name" value="CARBOXYMETHYLENEBUTENOLIDASE-RELATED"/>
    <property type="match status" value="1"/>
</dbReference>
<sequence length="296" mass="32871">MNRKKVSDFHPDVLRLFDQYVHGALDRRAFLQKAARYAVGGLTATALLESLKPNFAWAKQVPESDKRITTSRQKYPSPQGSGTMKGYLALPAQPQGKLPAVIVYHENRGLNPYIEDVARRLAVEGYIAFAPDALTPLGGYPGDEDEARALFAKLDQAKTREDLFAAVDYVQKHPDYSGRYGAVGFCYGGGIVNKLAVQRADLAAGVPFYGTQPSAEETASIKAPLLIHYAENDERVNAGWPAFEQALKDNKVEYQAFIYPGTQHGFHNDTTPRYDEEAAKLAWSRTLEFFGKHLKD</sequence>
<feature type="domain" description="YqhI" evidence="2">
    <location>
        <begin position="1"/>
        <end position="36"/>
    </location>
</feature>
<dbReference type="Pfam" id="PF23678">
    <property type="entry name" value="YqhI"/>
    <property type="match status" value="1"/>
</dbReference>
<dbReference type="InterPro" id="IPR029058">
    <property type="entry name" value="AB_hydrolase_fold"/>
</dbReference>
<dbReference type="OrthoDB" id="62567at2"/>
<dbReference type="GO" id="GO:0016787">
    <property type="term" value="F:hydrolase activity"/>
    <property type="evidence" value="ECO:0007669"/>
    <property type="project" value="InterPro"/>
</dbReference>
<dbReference type="InterPro" id="IPR002925">
    <property type="entry name" value="Dienelactn_hydro"/>
</dbReference>
<keyword evidence="4" id="KW-1185">Reference proteome</keyword>
<dbReference type="EMBL" id="QEKO01000004">
    <property type="protein sequence ID" value="PVY61150.1"/>
    <property type="molecule type" value="Genomic_DNA"/>
</dbReference>
<evidence type="ECO:0000259" key="2">
    <source>
        <dbReference type="Pfam" id="PF23678"/>
    </source>
</evidence>
<evidence type="ECO:0000259" key="1">
    <source>
        <dbReference type="Pfam" id="PF01738"/>
    </source>
</evidence>
<dbReference type="PANTHER" id="PTHR46623:SF6">
    <property type="entry name" value="ALPHA_BETA-HYDROLASES SUPERFAMILY PROTEIN"/>
    <property type="match status" value="1"/>
</dbReference>
<dbReference type="InterPro" id="IPR051049">
    <property type="entry name" value="Dienelactone_hydrolase-like"/>
</dbReference>
<organism evidence="3 4">
    <name type="scientific">Pusillimonas noertemannii</name>
    <dbReference type="NCBI Taxonomy" id="305977"/>
    <lineage>
        <taxon>Bacteria</taxon>
        <taxon>Pseudomonadati</taxon>
        <taxon>Pseudomonadota</taxon>
        <taxon>Betaproteobacteria</taxon>
        <taxon>Burkholderiales</taxon>
        <taxon>Alcaligenaceae</taxon>
        <taxon>Pusillimonas</taxon>
    </lineage>
</organism>
<comment type="caution">
    <text evidence="3">The sequence shown here is derived from an EMBL/GenBank/DDBJ whole genome shotgun (WGS) entry which is preliminary data.</text>
</comment>
<dbReference type="AlphaFoldDB" id="A0A2U1CJG0"/>